<dbReference type="SUPFAM" id="SSF53448">
    <property type="entry name" value="Nucleotide-diphospho-sugar transferases"/>
    <property type="match status" value="1"/>
</dbReference>
<dbReference type="Pfam" id="PF00535">
    <property type="entry name" value="Glycos_transf_2"/>
    <property type="match status" value="1"/>
</dbReference>
<accession>A0A2U3L1T0</accession>
<evidence type="ECO:0000313" key="2">
    <source>
        <dbReference type="EMBL" id="SPF45884.1"/>
    </source>
</evidence>
<dbReference type="PANTHER" id="PTHR43685">
    <property type="entry name" value="GLYCOSYLTRANSFERASE"/>
    <property type="match status" value="1"/>
</dbReference>
<dbReference type="Gene3D" id="3.90.550.10">
    <property type="entry name" value="Spore Coat Polysaccharide Biosynthesis Protein SpsA, Chain A"/>
    <property type="match status" value="1"/>
</dbReference>
<dbReference type="PANTHER" id="PTHR43685:SF2">
    <property type="entry name" value="GLYCOSYLTRANSFERASE 2-LIKE DOMAIN-CONTAINING PROTEIN"/>
    <property type="match status" value="1"/>
</dbReference>
<feature type="domain" description="Glycosyltransferase 2-like" evidence="1">
    <location>
        <begin position="7"/>
        <end position="113"/>
    </location>
</feature>
<reference evidence="3" key="1">
    <citation type="submission" date="2018-02" db="EMBL/GenBank/DDBJ databases">
        <authorList>
            <person name="Hausmann B."/>
        </authorList>
    </citation>
    <scope>NUCLEOTIDE SEQUENCE [LARGE SCALE GENOMIC DNA]</scope>
    <source>
        <strain evidence="3">Peat soil MAG SbA1</strain>
    </source>
</reference>
<dbReference type="InterPro" id="IPR001173">
    <property type="entry name" value="Glyco_trans_2-like"/>
</dbReference>
<protein>
    <recommendedName>
        <fullName evidence="1">Glycosyltransferase 2-like domain-containing protein</fullName>
    </recommendedName>
</protein>
<proteinExistence type="predicted"/>
<evidence type="ECO:0000259" key="1">
    <source>
        <dbReference type="Pfam" id="PF00535"/>
    </source>
</evidence>
<name>A0A2U3L1T0_9BACT</name>
<dbReference type="CDD" id="cd00761">
    <property type="entry name" value="Glyco_tranf_GTA_type"/>
    <property type="match status" value="1"/>
</dbReference>
<dbReference type="Proteomes" id="UP000238701">
    <property type="component" value="Unassembled WGS sequence"/>
</dbReference>
<dbReference type="EMBL" id="OMOD01000157">
    <property type="protein sequence ID" value="SPF45884.1"/>
    <property type="molecule type" value="Genomic_DNA"/>
</dbReference>
<sequence>MRTLTFTIAIPVRNGERFLAAAIESAVAQSRPADEVLVVDDNSSDATRAIATDTKWRGRVRYVFNARTTGFADAFNRAARLAANEFVAFLSSDDALDLNFLSSVERLLLTYPQAKFCYVASRYIDADGKPLSGCRPNCSSPPRLYDGRTYVRSYLTGCLNHSEIHRCAGVVVERKLFIEECPFRKEAGILADNDFFIRIAARTEVVGIAEPLASVRVHKDSISSRMESLSLRVSSDYLYQVRFLRTHPEYIAEEDAWLVYSLAFRHLSSLFVEALWRGRPDLYSAGTRILQGLVAAIGPENSRKSIAGTGRALHVISHSGWARHLYGAAVRAAAAARRLKRMSLKTFMPEQANREQSESPRLWEL</sequence>
<dbReference type="AlphaFoldDB" id="A0A2U3L1T0"/>
<organism evidence="2 3">
    <name type="scientific">Candidatus Sulfotelmatobacter kueseliae</name>
    <dbReference type="NCBI Taxonomy" id="2042962"/>
    <lineage>
        <taxon>Bacteria</taxon>
        <taxon>Pseudomonadati</taxon>
        <taxon>Acidobacteriota</taxon>
        <taxon>Terriglobia</taxon>
        <taxon>Terriglobales</taxon>
        <taxon>Candidatus Korobacteraceae</taxon>
        <taxon>Candidatus Sulfotelmatobacter</taxon>
    </lineage>
</organism>
<dbReference type="InterPro" id="IPR029044">
    <property type="entry name" value="Nucleotide-diphossugar_trans"/>
</dbReference>
<evidence type="ECO:0000313" key="3">
    <source>
        <dbReference type="Proteomes" id="UP000238701"/>
    </source>
</evidence>
<gene>
    <name evidence="2" type="ORF">SBA1_610014</name>
</gene>
<dbReference type="InterPro" id="IPR050834">
    <property type="entry name" value="Glycosyltransf_2"/>
</dbReference>